<evidence type="ECO:0000313" key="3">
    <source>
        <dbReference type="Proteomes" id="UP000799772"/>
    </source>
</evidence>
<dbReference type="InterPro" id="IPR001810">
    <property type="entry name" value="F-box_dom"/>
</dbReference>
<dbReference type="InterPro" id="IPR036047">
    <property type="entry name" value="F-box-like_dom_sf"/>
</dbReference>
<dbReference type="Proteomes" id="UP000799772">
    <property type="component" value="Unassembled WGS sequence"/>
</dbReference>
<keyword evidence="3" id="KW-1185">Reference proteome</keyword>
<evidence type="ECO:0000313" key="2">
    <source>
        <dbReference type="EMBL" id="KAF2103917.1"/>
    </source>
</evidence>
<protein>
    <recommendedName>
        <fullName evidence="1">F-box domain-containing protein</fullName>
    </recommendedName>
</protein>
<dbReference type="AlphaFoldDB" id="A0A9P4MDY0"/>
<feature type="domain" description="F-box" evidence="1">
    <location>
        <begin position="28"/>
        <end position="61"/>
    </location>
</feature>
<dbReference type="Pfam" id="PF00646">
    <property type="entry name" value="F-box"/>
    <property type="match status" value="1"/>
</dbReference>
<proteinExistence type="predicted"/>
<dbReference type="SUPFAM" id="SSF81383">
    <property type="entry name" value="F-box domain"/>
    <property type="match status" value="1"/>
</dbReference>
<organism evidence="2 3">
    <name type="scientific">Rhizodiscina lignyota</name>
    <dbReference type="NCBI Taxonomy" id="1504668"/>
    <lineage>
        <taxon>Eukaryota</taxon>
        <taxon>Fungi</taxon>
        <taxon>Dikarya</taxon>
        <taxon>Ascomycota</taxon>
        <taxon>Pezizomycotina</taxon>
        <taxon>Dothideomycetes</taxon>
        <taxon>Pleosporomycetidae</taxon>
        <taxon>Aulographales</taxon>
        <taxon>Rhizodiscinaceae</taxon>
        <taxon>Rhizodiscina</taxon>
    </lineage>
</organism>
<dbReference type="EMBL" id="ML978121">
    <property type="protein sequence ID" value="KAF2103917.1"/>
    <property type="molecule type" value="Genomic_DNA"/>
</dbReference>
<dbReference type="OrthoDB" id="3800738at2759"/>
<gene>
    <name evidence="2" type="ORF">NA57DRAFT_70129</name>
</gene>
<name>A0A9P4MDY0_9PEZI</name>
<accession>A0A9P4MDY0</accession>
<reference evidence="2" key="1">
    <citation type="journal article" date="2020" name="Stud. Mycol.">
        <title>101 Dothideomycetes genomes: a test case for predicting lifestyles and emergence of pathogens.</title>
        <authorList>
            <person name="Haridas S."/>
            <person name="Albert R."/>
            <person name="Binder M."/>
            <person name="Bloem J."/>
            <person name="Labutti K."/>
            <person name="Salamov A."/>
            <person name="Andreopoulos B."/>
            <person name="Baker S."/>
            <person name="Barry K."/>
            <person name="Bills G."/>
            <person name="Bluhm B."/>
            <person name="Cannon C."/>
            <person name="Castanera R."/>
            <person name="Culley D."/>
            <person name="Daum C."/>
            <person name="Ezra D."/>
            <person name="Gonzalez J."/>
            <person name="Henrissat B."/>
            <person name="Kuo A."/>
            <person name="Liang C."/>
            <person name="Lipzen A."/>
            <person name="Lutzoni F."/>
            <person name="Magnuson J."/>
            <person name="Mondo S."/>
            <person name="Nolan M."/>
            <person name="Ohm R."/>
            <person name="Pangilinan J."/>
            <person name="Park H.-J."/>
            <person name="Ramirez L."/>
            <person name="Alfaro M."/>
            <person name="Sun H."/>
            <person name="Tritt A."/>
            <person name="Yoshinaga Y."/>
            <person name="Zwiers L.-H."/>
            <person name="Turgeon B."/>
            <person name="Goodwin S."/>
            <person name="Spatafora J."/>
            <person name="Crous P."/>
            <person name="Grigoriev I."/>
        </authorList>
    </citation>
    <scope>NUCLEOTIDE SEQUENCE</scope>
    <source>
        <strain evidence="2">CBS 133067</strain>
    </source>
</reference>
<comment type="caution">
    <text evidence="2">The sequence shown here is derived from an EMBL/GenBank/DDBJ whole genome shotgun (WGS) entry which is preliminary data.</text>
</comment>
<sequence>MNPVTLDPAMLKSKSSTHAGSHQMFHIPEILKIILMELPLKDLVRVQAVSPYWKDTIEKSIKLLRALFLAPDPTRTGLTPNHTFPKKIRHSSCLDIKFNPLLTKTAKYGRQKVVIFDPQSQTSKSPPNASWARMSLLQSRITNFEIKYFHHFTLRDRKVDLQTLALTQPLLKAHDLVSSVRSLPGAESPDGPLLLLLQLDQNKLVCLSLGNVMRWKDFEKQFRAIADGLRLLCQTDQRQRSFGERKIRFAVELRRVLCGFEEAEEELRALVSAMDAW</sequence>
<evidence type="ECO:0000259" key="1">
    <source>
        <dbReference type="Pfam" id="PF00646"/>
    </source>
</evidence>